<dbReference type="RefSeq" id="WP_345685208.1">
    <property type="nucleotide sequence ID" value="NZ_BAABRO010000009.1"/>
</dbReference>
<accession>A0ABP9VTD7</accession>
<comment type="caution">
    <text evidence="2">The sequence shown here is derived from an EMBL/GenBank/DDBJ whole genome shotgun (WGS) entry which is preliminary data.</text>
</comment>
<gene>
    <name evidence="2" type="ORF">Rcae01_03890</name>
</gene>
<dbReference type="PROSITE" id="PS51257">
    <property type="entry name" value="PROKAR_LIPOPROTEIN"/>
    <property type="match status" value="1"/>
</dbReference>
<keyword evidence="1" id="KW-0732">Signal</keyword>
<proteinExistence type="predicted"/>
<feature type="signal peptide" evidence="1">
    <location>
        <begin position="1"/>
        <end position="27"/>
    </location>
</feature>
<dbReference type="EMBL" id="BAABRO010000009">
    <property type="protein sequence ID" value="GAA5508424.1"/>
    <property type="molecule type" value="Genomic_DNA"/>
</dbReference>
<reference evidence="2 3" key="1">
    <citation type="submission" date="2024-02" db="EMBL/GenBank/DDBJ databases">
        <title>Rhodopirellula caenicola NBRC 110016.</title>
        <authorList>
            <person name="Ichikawa N."/>
            <person name="Katano-Makiyama Y."/>
            <person name="Hidaka K."/>
        </authorList>
    </citation>
    <scope>NUCLEOTIDE SEQUENCE [LARGE SCALE GENOMIC DNA]</scope>
    <source>
        <strain evidence="2 3">NBRC 110016</strain>
    </source>
</reference>
<feature type="chain" id="PRO_5045314042" evidence="1">
    <location>
        <begin position="28"/>
        <end position="99"/>
    </location>
</feature>
<dbReference type="Proteomes" id="UP001416858">
    <property type="component" value="Unassembled WGS sequence"/>
</dbReference>
<keyword evidence="3" id="KW-1185">Reference proteome</keyword>
<evidence type="ECO:0000313" key="2">
    <source>
        <dbReference type="EMBL" id="GAA5508424.1"/>
    </source>
</evidence>
<name>A0ABP9VTD7_9BACT</name>
<evidence type="ECO:0000313" key="3">
    <source>
        <dbReference type="Proteomes" id="UP001416858"/>
    </source>
</evidence>
<organism evidence="2 3">
    <name type="scientific">Novipirellula caenicola</name>
    <dbReference type="NCBI Taxonomy" id="1536901"/>
    <lineage>
        <taxon>Bacteria</taxon>
        <taxon>Pseudomonadati</taxon>
        <taxon>Planctomycetota</taxon>
        <taxon>Planctomycetia</taxon>
        <taxon>Pirellulales</taxon>
        <taxon>Pirellulaceae</taxon>
        <taxon>Novipirellula</taxon>
    </lineage>
</organism>
<sequence length="99" mass="10962">MSFSRSIRRLKWTGLVVVAVSCLSALAEDPETEPSAAYVAKMQAVVDFLETELKTATDLLERQSSSEAEVDLARDQTRKAQFLQDGYLADELCIAAMNF</sequence>
<evidence type="ECO:0000256" key="1">
    <source>
        <dbReference type="SAM" id="SignalP"/>
    </source>
</evidence>
<protein>
    <submittedName>
        <fullName evidence="2">Uncharacterized protein</fullName>
    </submittedName>
</protein>